<dbReference type="AlphaFoldDB" id="A0AAI9NDL2"/>
<dbReference type="GO" id="GO:0015276">
    <property type="term" value="F:ligand-gated monoatomic ion channel activity"/>
    <property type="evidence" value="ECO:0007669"/>
    <property type="project" value="InterPro"/>
</dbReference>
<evidence type="ECO:0000259" key="6">
    <source>
        <dbReference type="SMART" id="SM00079"/>
    </source>
</evidence>
<name>A0AAI9NDL2_BORPT</name>
<dbReference type="SMART" id="SM00062">
    <property type="entry name" value="PBPb"/>
    <property type="match status" value="1"/>
</dbReference>
<evidence type="ECO:0000256" key="3">
    <source>
        <dbReference type="ARBA" id="ARBA00022729"/>
    </source>
</evidence>
<keyword evidence="3" id="KW-0732">Signal</keyword>
<evidence type="ECO:0000256" key="2">
    <source>
        <dbReference type="ARBA" id="ARBA00010333"/>
    </source>
</evidence>
<dbReference type="InterPro" id="IPR044132">
    <property type="entry name" value="PBP2_GlnH"/>
</dbReference>
<gene>
    <name evidence="7" type="ORF">L566_2142</name>
</gene>
<dbReference type="InterPro" id="IPR018313">
    <property type="entry name" value="SBP_3_CS"/>
</dbReference>
<dbReference type="InterPro" id="IPR001320">
    <property type="entry name" value="Iontro_rcpt_C"/>
</dbReference>
<evidence type="ECO:0000313" key="8">
    <source>
        <dbReference type="Proteomes" id="UP000018679"/>
    </source>
</evidence>
<comment type="similarity">
    <text evidence="2 4">Belongs to the bacterial solute-binding protein 3 family.</text>
</comment>
<protein>
    <submittedName>
        <fullName evidence="7">ABC transporter, substrate-binding protein, family 3</fullName>
    </submittedName>
</protein>
<proteinExistence type="inferred from homology"/>
<dbReference type="SMART" id="SM00079">
    <property type="entry name" value="PBPe"/>
    <property type="match status" value="1"/>
</dbReference>
<feature type="domain" description="Ionotropic glutamate receptor C-terminal" evidence="6">
    <location>
        <begin position="53"/>
        <end position="269"/>
    </location>
</feature>
<dbReference type="CDD" id="cd00994">
    <property type="entry name" value="PBP2_GlnH"/>
    <property type="match status" value="1"/>
</dbReference>
<dbReference type="PANTHER" id="PTHR35936:SF38">
    <property type="entry name" value="GLUTAMINE-BINDING PERIPLASMIC PROTEIN"/>
    <property type="match status" value="1"/>
</dbReference>
<comment type="caution">
    <text evidence="7">The sequence shown here is derived from an EMBL/GenBank/DDBJ whole genome shotgun (WGS) entry which is preliminary data.</text>
</comment>
<accession>A0AAI9NDL2</accession>
<dbReference type="SUPFAM" id="SSF53850">
    <property type="entry name" value="Periplasmic binding protein-like II"/>
    <property type="match status" value="1"/>
</dbReference>
<evidence type="ECO:0000313" key="7">
    <source>
        <dbReference type="EMBL" id="ETH29831.1"/>
    </source>
</evidence>
<evidence type="ECO:0000256" key="1">
    <source>
        <dbReference type="ARBA" id="ARBA00004196"/>
    </source>
</evidence>
<dbReference type="GO" id="GO:0030313">
    <property type="term" value="C:cell envelope"/>
    <property type="evidence" value="ECO:0007669"/>
    <property type="project" value="UniProtKB-SubCell"/>
</dbReference>
<reference evidence="7 8" key="1">
    <citation type="journal article" date="2013" name="Genome Announc.">
        <title>Genome Sequences of 28 Bordetella pertussis U.S. Outbreak Strains Dating from 2010 to 2012.</title>
        <authorList>
            <person name="Harvill E.T."/>
            <person name="Goodfield L.L."/>
            <person name="Ivanov Y."/>
            <person name="Meyer J.A."/>
            <person name="Newth C."/>
            <person name="Cassiday P."/>
            <person name="Tondella M.L."/>
            <person name="Liao P."/>
            <person name="Zimmerman J."/>
            <person name="Meert K."/>
            <person name="Wessel D."/>
            <person name="Berger J."/>
            <person name="Dean J.M."/>
            <person name="Holubkov R."/>
            <person name="Burr J."/>
            <person name="Liu T."/>
            <person name="Brinkac L."/>
            <person name="Kim M."/>
            <person name="Losada L."/>
        </authorList>
    </citation>
    <scope>NUCLEOTIDE SEQUENCE [LARGE SCALE GENOMIC DNA]</scope>
    <source>
        <strain evidence="7 8">CHLA-26</strain>
    </source>
</reference>
<organism evidence="7 8">
    <name type="scientific">Bordetella pertussis CHLA-26</name>
    <dbReference type="NCBI Taxonomy" id="1331284"/>
    <lineage>
        <taxon>Bacteria</taxon>
        <taxon>Pseudomonadati</taxon>
        <taxon>Pseudomonadota</taxon>
        <taxon>Betaproteobacteria</taxon>
        <taxon>Burkholderiales</taxon>
        <taxon>Alcaligenaceae</taxon>
        <taxon>Bordetella</taxon>
    </lineage>
</organism>
<feature type="domain" description="Solute-binding protein family 3/N-terminal" evidence="5">
    <location>
        <begin position="53"/>
        <end position="270"/>
    </location>
</feature>
<dbReference type="PROSITE" id="PS01039">
    <property type="entry name" value="SBP_BACTERIAL_3"/>
    <property type="match status" value="1"/>
</dbReference>
<dbReference type="Proteomes" id="UP000018679">
    <property type="component" value="Unassembled WGS sequence"/>
</dbReference>
<sequence>MYPCGRIHPYGFLHSNAAPITKGSIMTTRRQLLTAALTLNLAWGAGAAHAQETIRAVTDATFPPMEFVKDGKRTGFDIELVEALAQAMGKKIEWIDIDFKGLIPALQAGRADIAVSAIYITAERQKVVDFTDPYYAGGLVVLTKKDGPVKSLKDLEGRKVSVQVGTKSVNYLKEHFPKVQRVEVEKNQEMFNLVQIGRADAAVTGKPAAKLFAQSTQNLAVLSEQITTEEYGIAVPKSKSGLTRELNEALKKLKADGTYERIVNKWFEAQAK</sequence>
<dbReference type="EMBL" id="AXSB02000035">
    <property type="protein sequence ID" value="ETH29831.1"/>
    <property type="molecule type" value="Genomic_DNA"/>
</dbReference>
<evidence type="ECO:0000256" key="4">
    <source>
        <dbReference type="RuleBase" id="RU003744"/>
    </source>
</evidence>
<dbReference type="PANTHER" id="PTHR35936">
    <property type="entry name" value="MEMBRANE-BOUND LYTIC MUREIN TRANSGLYCOSYLASE F"/>
    <property type="match status" value="1"/>
</dbReference>
<dbReference type="Gene3D" id="3.40.190.10">
    <property type="entry name" value="Periplasmic binding protein-like II"/>
    <property type="match status" value="2"/>
</dbReference>
<dbReference type="Pfam" id="PF00497">
    <property type="entry name" value="SBP_bac_3"/>
    <property type="match status" value="1"/>
</dbReference>
<dbReference type="InterPro" id="IPR001638">
    <property type="entry name" value="Solute-binding_3/MltF_N"/>
</dbReference>
<comment type="subcellular location">
    <subcellularLocation>
        <location evidence="1">Cell envelope</location>
    </subcellularLocation>
</comment>
<dbReference type="GO" id="GO:0016020">
    <property type="term" value="C:membrane"/>
    <property type="evidence" value="ECO:0007669"/>
    <property type="project" value="InterPro"/>
</dbReference>
<evidence type="ECO:0000259" key="5">
    <source>
        <dbReference type="SMART" id="SM00062"/>
    </source>
</evidence>